<proteinExistence type="predicted"/>
<dbReference type="EMBL" id="NBBI01000002">
    <property type="protein sequence ID" value="OWK31341.1"/>
    <property type="molecule type" value="Genomic_DNA"/>
</dbReference>
<keyword evidence="2" id="KW-1185">Reference proteome</keyword>
<dbReference type="Proteomes" id="UP000197290">
    <property type="component" value="Unassembled WGS sequence"/>
</dbReference>
<evidence type="ECO:0000313" key="2">
    <source>
        <dbReference type="Proteomes" id="UP000197290"/>
    </source>
</evidence>
<accession>A0A245ZNK8</accession>
<organism evidence="1 2">
    <name type="scientific">Sphingomonas dokdonensis</name>
    <dbReference type="NCBI Taxonomy" id="344880"/>
    <lineage>
        <taxon>Bacteria</taxon>
        <taxon>Pseudomonadati</taxon>
        <taxon>Pseudomonadota</taxon>
        <taxon>Alphaproteobacteria</taxon>
        <taxon>Sphingomonadales</taxon>
        <taxon>Sphingomonadaceae</taxon>
        <taxon>Sphingomonas</taxon>
    </lineage>
</organism>
<sequence>MKEFFDARVAALIDQPRQALHHRERAVAERRAAGRAIDPRAQAAHLELAHQHDLAQALAWHDAERPRRVAIRPGSRAQTLDLSVALPLRVAYPCLTKRGNA</sequence>
<gene>
    <name evidence="1" type="ORF">SPDO_13490</name>
</gene>
<dbReference type="AlphaFoldDB" id="A0A245ZNK8"/>
<comment type="caution">
    <text evidence="1">The sequence shown here is derived from an EMBL/GenBank/DDBJ whole genome shotgun (WGS) entry which is preliminary data.</text>
</comment>
<evidence type="ECO:0000313" key="1">
    <source>
        <dbReference type="EMBL" id="OWK31341.1"/>
    </source>
</evidence>
<name>A0A245ZNK8_9SPHN</name>
<reference evidence="1 2" key="1">
    <citation type="submission" date="2017-03" db="EMBL/GenBank/DDBJ databases">
        <title>Genome sequence of Sphingomonas dokdonensis DSM 21029.</title>
        <authorList>
            <person name="Poehlein A."/>
            <person name="Wuebbeler J.H."/>
            <person name="Steinbuechel A."/>
            <person name="Daniel R."/>
        </authorList>
    </citation>
    <scope>NUCLEOTIDE SEQUENCE [LARGE SCALE GENOMIC DNA]</scope>
    <source>
        <strain evidence="1 2">DSM 21029</strain>
    </source>
</reference>
<dbReference type="RefSeq" id="WP_088366692.1">
    <property type="nucleotide sequence ID" value="NZ_NBBI01000002.1"/>
</dbReference>
<protein>
    <submittedName>
        <fullName evidence="1">Uncharacterized protein</fullName>
    </submittedName>
</protein>